<keyword evidence="4" id="KW-1185">Reference proteome</keyword>
<sequence length="338" mass="36482">MYKTQGYGGDQSAPFCLLIAVLTREPKASCRLGRSASTSGVPPPSVTPLRQASDLQPSQPAADPAVSAAAGQLSARALSGVGLQEGAAHPTEQTTSKWPRTKGRDSANALFEWVSLMGKNCRYLIVLFEPTTKADSRKRKSELCTVLKARNQAFSSVVLYCAHTKACREAESRTSNSSRQLEDAFEVFPSAPTVAADSPCPWQLPGWSTALALGPAPSSPVKSQIPPHSSTDSLVFKPECLGAKENAIKTPTFYHEKKISRIKSDARLTDWHGKQTCQSHLLLADSPAAAAAVPEFFLQHSAALVMQQKQVTVSEAGSLFQEPEKAHTARPERMLWLQ</sequence>
<dbReference type="InterPro" id="IPR029353">
    <property type="entry name" value="NYAP_C"/>
</dbReference>
<evidence type="ECO:0000313" key="3">
    <source>
        <dbReference type="EMBL" id="EOA97738.1"/>
    </source>
</evidence>
<feature type="domain" description="Neuronal tyrosine-phosphorylated phosphoinositide-3-kinase adapter C-terminal" evidence="2">
    <location>
        <begin position="20"/>
        <end position="62"/>
    </location>
</feature>
<feature type="region of interest" description="Disordered" evidence="1">
    <location>
        <begin position="31"/>
        <end position="65"/>
    </location>
</feature>
<dbReference type="Proteomes" id="UP000296049">
    <property type="component" value="Unassembled WGS sequence"/>
</dbReference>
<gene>
    <name evidence="3" type="ORF">Anapl_18139</name>
</gene>
<protein>
    <recommendedName>
        <fullName evidence="2">Neuronal tyrosine-phosphorylated phosphoinositide-3-kinase adapter C-terminal domain-containing protein</fullName>
    </recommendedName>
</protein>
<feature type="compositionally biased region" description="Low complexity" evidence="1">
    <location>
        <begin position="56"/>
        <end position="65"/>
    </location>
</feature>
<organism evidence="3 4">
    <name type="scientific">Anas platyrhynchos</name>
    <name type="common">Mallard</name>
    <name type="synonym">Anas boschas</name>
    <dbReference type="NCBI Taxonomy" id="8839"/>
    <lineage>
        <taxon>Eukaryota</taxon>
        <taxon>Metazoa</taxon>
        <taxon>Chordata</taxon>
        <taxon>Craniata</taxon>
        <taxon>Vertebrata</taxon>
        <taxon>Euteleostomi</taxon>
        <taxon>Archelosauria</taxon>
        <taxon>Archosauria</taxon>
        <taxon>Dinosauria</taxon>
        <taxon>Saurischia</taxon>
        <taxon>Theropoda</taxon>
        <taxon>Coelurosauria</taxon>
        <taxon>Aves</taxon>
        <taxon>Neognathae</taxon>
        <taxon>Galloanserae</taxon>
        <taxon>Anseriformes</taxon>
        <taxon>Anatidae</taxon>
        <taxon>Anatinae</taxon>
        <taxon>Anas</taxon>
    </lineage>
</organism>
<evidence type="ECO:0000256" key="1">
    <source>
        <dbReference type="SAM" id="MobiDB-lite"/>
    </source>
</evidence>
<dbReference type="Pfam" id="PF15452">
    <property type="entry name" value="NYAP_C"/>
    <property type="match status" value="1"/>
</dbReference>
<evidence type="ECO:0000259" key="2">
    <source>
        <dbReference type="Pfam" id="PF15452"/>
    </source>
</evidence>
<dbReference type="EMBL" id="KB743620">
    <property type="protein sequence ID" value="EOA97738.1"/>
    <property type="molecule type" value="Genomic_DNA"/>
</dbReference>
<proteinExistence type="predicted"/>
<name>R0KWQ7_ANAPL</name>
<dbReference type="AlphaFoldDB" id="R0KWQ7"/>
<evidence type="ECO:0000313" key="4">
    <source>
        <dbReference type="Proteomes" id="UP000296049"/>
    </source>
</evidence>
<reference evidence="4" key="1">
    <citation type="journal article" date="2013" name="Nat. Genet.">
        <title>The duck genome and transcriptome provide insight into an avian influenza virus reservoir species.</title>
        <authorList>
            <person name="Huang Y."/>
            <person name="Li Y."/>
            <person name="Burt D.W."/>
            <person name="Chen H."/>
            <person name="Zhang Y."/>
            <person name="Qian W."/>
            <person name="Kim H."/>
            <person name="Gan S."/>
            <person name="Zhao Y."/>
            <person name="Li J."/>
            <person name="Yi K."/>
            <person name="Feng H."/>
            <person name="Zhu P."/>
            <person name="Li B."/>
            <person name="Liu Q."/>
            <person name="Fairley S."/>
            <person name="Magor K.E."/>
            <person name="Du Z."/>
            <person name="Hu X."/>
            <person name="Goodman L."/>
            <person name="Tafer H."/>
            <person name="Vignal A."/>
            <person name="Lee T."/>
            <person name="Kim K.W."/>
            <person name="Sheng Z."/>
            <person name="An Y."/>
            <person name="Searle S."/>
            <person name="Herrero J."/>
            <person name="Groenen M.A."/>
            <person name="Crooijmans R.P."/>
            <person name="Faraut T."/>
            <person name="Cai Q."/>
            <person name="Webster R.G."/>
            <person name="Aldridge J.R."/>
            <person name="Warren W.C."/>
            <person name="Bartschat S."/>
            <person name="Kehr S."/>
            <person name="Marz M."/>
            <person name="Stadler P.F."/>
            <person name="Smith J."/>
            <person name="Kraus R.H."/>
            <person name="Zhao Y."/>
            <person name="Ren L."/>
            <person name="Fei J."/>
            <person name="Morisson M."/>
            <person name="Kaiser P."/>
            <person name="Griffin D.K."/>
            <person name="Rao M."/>
            <person name="Pitel F."/>
            <person name="Wang J."/>
            <person name="Li N."/>
        </authorList>
    </citation>
    <scope>NUCLEOTIDE SEQUENCE [LARGE SCALE GENOMIC DNA]</scope>
</reference>
<accession>R0KWQ7</accession>